<dbReference type="PROSITE" id="PS51935">
    <property type="entry name" value="NLPC_P60"/>
    <property type="match status" value="1"/>
</dbReference>
<dbReference type="OrthoDB" id="9807055at2"/>
<dbReference type="EMBL" id="QYUO01000001">
    <property type="protein sequence ID" value="RJF98891.1"/>
    <property type="molecule type" value="Genomic_DNA"/>
</dbReference>
<sequence>MTITGFSLMRMLCKALIVATLSAATCGTALAIEPAPGEAQGPMAKLQGLTSRASELALQAMSMIGIRYKYGGTAPENGLDCSGLVRYVFRQALGTELPRTSEEISRVGQTIDTADLQPGDLVFYNTLRRGFSHVGIYLGDNKFIHAPSAGGQVRIESMNINYWKSRFNGARRITQPQSE</sequence>
<evidence type="ECO:0000256" key="3">
    <source>
        <dbReference type="ARBA" id="ARBA00022801"/>
    </source>
</evidence>
<evidence type="ECO:0000256" key="1">
    <source>
        <dbReference type="ARBA" id="ARBA00007074"/>
    </source>
</evidence>
<comment type="caution">
    <text evidence="7">The sequence shown here is derived from an EMBL/GenBank/DDBJ whole genome shotgun (WGS) entry which is preliminary data.</text>
</comment>
<dbReference type="AlphaFoldDB" id="A0A3A3FXH3"/>
<dbReference type="RefSeq" id="WP_119768836.1">
    <property type="nucleotide sequence ID" value="NZ_QYUO01000001.1"/>
</dbReference>
<feature type="domain" description="NlpC/P60" evidence="6">
    <location>
        <begin position="50"/>
        <end position="174"/>
    </location>
</feature>
<feature type="signal peptide" evidence="5">
    <location>
        <begin position="1"/>
        <end position="31"/>
    </location>
</feature>
<keyword evidence="8" id="KW-1185">Reference proteome</keyword>
<proteinExistence type="inferred from homology"/>
<dbReference type="Proteomes" id="UP000265955">
    <property type="component" value="Unassembled WGS sequence"/>
</dbReference>
<gene>
    <name evidence="7" type="ORF">D3871_10480</name>
</gene>
<keyword evidence="4" id="KW-0788">Thiol protease</keyword>
<evidence type="ECO:0000256" key="5">
    <source>
        <dbReference type="SAM" id="SignalP"/>
    </source>
</evidence>
<name>A0A3A3FXH3_9BURK</name>
<dbReference type="PANTHER" id="PTHR47053">
    <property type="entry name" value="MUREIN DD-ENDOPEPTIDASE MEPH-RELATED"/>
    <property type="match status" value="1"/>
</dbReference>
<keyword evidence="2" id="KW-0645">Protease</keyword>
<organism evidence="7 8">
    <name type="scientific">Noviherbaspirillum saxi</name>
    <dbReference type="NCBI Taxonomy" id="2320863"/>
    <lineage>
        <taxon>Bacteria</taxon>
        <taxon>Pseudomonadati</taxon>
        <taxon>Pseudomonadota</taxon>
        <taxon>Betaproteobacteria</taxon>
        <taxon>Burkholderiales</taxon>
        <taxon>Oxalobacteraceae</taxon>
        <taxon>Noviherbaspirillum</taxon>
    </lineage>
</organism>
<dbReference type="Gene3D" id="3.90.1720.10">
    <property type="entry name" value="endopeptidase domain like (from Nostoc punctiforme)"/>
    <property type="match status" value="1"/>
</dbReference>
<dbReference type="InterPro" id="IPR000064">
    <property type="entry name" value="NLP_P60_dom"/>
</dbReference>
<evidence type="ECO:0000259" key="6">
    <source>
        <dbReference type="PROSITE" id="PS51935"/>
    </source>
</evidence>
<protein>
    <submittedName>
        <fullName evidence="7">Peptidoglycan endopeptidase</fullName>
    </submittedName>
</protein>
<reference evidence="8" key="1">
    <citation type="submission" date="2018-09" db="EMBL/GenBank/DDBJ databases">
        <authorList>
            <person name="Zhu H."/>
        </authorList>
    </citation>
    <scope>NUCLEOTIDE SEQUENCE [LARGE SCALE GENOMIC DNA]</scope>
    <source>
        <strain evidence="8">K1R23-30</strain>
    </source>
</reference>
<dbReference type="InterPro" id="IPR038765">
    <property type="entry name" value="Papain-like_cys_pep_sf"/>
</dbReference>
<evidence type="ECO:0000256" key="2">
    <source>
        <dbReference type="ARBA" id="ARBA00022670"/>
    </source>
</evidence>
<dbReference type="SUPFAM" id="SSF54001">
    <property type="entry name" value="Cysteine proteinases"/>
    <property type="match status" value="1"/>
</dbReference>
<dbReference type="GO" id="GO:0006508">
    <property type="term" value="P:proteolysis"/>
    <property type="evidence" value="ECO:0007669"/>
    <property type="project" value="UniProtKB-KW"/>
</dbReference>
<accession>A0A3A3FXH3</accession>
<keyword evidence="5" id="KW-0732">Signal</keyword>
<dbReference type="PANTHER" id="PTHR47053:SF1">
    <property type="entry name" value="MUREIN DD-ENDOPEPTIDASE MEPH-RELATED"/>
    <property type="match status" value="1"/>
</dbReference>
<dbReference type="GO" id="GO:0008234">
    <property type="term" value="F:cysteine-type peptidase activity"/>
    <property type="evidence" value="ECO:0007669"/>
    <property type="project" value="UniProtKB-KW"/>
</dbReference>
<feature type="chain" id="PRO_5017177097" evidence="5">
    <location>
        <begin position="32"/>
        <end position="179"/>
    </location>
</feature>
<evidence type="ECO:0000313" key="7">
    <source>
        <dbReference type="EMBL" id="RJF98891.1"/>
    </source>
</evidence>
<evidence type="ECO:0000313" key="8">
    <source>
        <dbReference type="Proteomes" id="UP000265955"/>
    </source>
</evidence>
<dbReference type="InterPro" id="IPR051202">
    <property type="entry name" value="Peptidase_C40"/>
</dbReference>
<keyword evidence="3" id="KW-0378">Hydrolase</keyword>
<evidence type="ECO:0000256" key="4">
    <source>
        <dbReference type="ARBA" id="ARBA00022807"/>
    </source>
</evidence>
<dbReference type="Pfam" id="PF00877">
    <property type="entry name" value="NLPC_P60"/>
    <property type="match status" value="1"/>
</dbReference>
<comment type="similarity">
    <text evidence="1">Belongs to the peptidase C40 family.</text>
</comment>